<dbReference type="GO" id="GO:0006352">
    <property type="term" value="P:DNA-templated transcription initiation"/>
    <property type="evidence" value="ECO:0007669"/>
    <property type="project" value="InterPro"/>
</dbReference>
<keyword evidence="13" id="KW-1185">Reference proteome</keyword>
<dbReference type="GO" id="GO:0003677">
    <property type="term" value="F:DNA binding"/>
    <property type="evidence" value="ECO:0007669"/>
    <property type="project" value="UniProtKB-KW"/>
</dbReference>
<evidence type="ECO:0000256" key="6">
    <source>
        <dbReference type="ARBA" id="ARBA00023163"/>
    </source>
</evidence>
<evidence type="ECO:0000256" key="2">
    <source>
        <dbReference type="ARBA" id="ARBA00011344"/>
    </source>
</evidence>
<keyword evidence="6 7" id="KW-0804">Transcription</keyword>
<evidence type="ECO:0000256" key="5">
    <source>
        <dbReference type="ARBA" id="ARBA00023125"/>
    </source>
</evidence>
<reference evidence="12 13" key="1">
    <citation type="submission" date="2020-12" db="EMBL/GenBank/DDBJ databases">
        <title>A novel species.</title>
        <authorList>
            <person name="Li K."/>
        </authorList>
    </citation>
    <scope>NUCLEOTIDE SEQUENCE [LARGE SCALE GENOMIC DNA]</scope>
    <source>
        <strain evidence="12 13">ZYC-3</strain>
    </source>
</reference>
<dbReference type="InterPro" id="IPR037401">
    <property type="entry name" value="SnoaL-like"/>
</dbReference>
<dbReference type="CDD" id="cd06171">
    <property type="entry name" value="Sigma70_r4"/>
    <property type="match status" value="1"/>
</dbReference>
<dbReference type="PANTHER" id="PTHR43133:SF65">
    <property type="entry name" value="ECF RNA POLYMERASE SIGMA FACTOR SIGG"/>
    <property type="match status" value="1"/>
</dbReference>
<evidence type="ECO:0000259" key="10">
    <source>
        <dbReference type="Pfam" id="PF08281"/>
    </source>
</evidence>
<feature type="domain" description="SnoaL-like" evidence="11">
    <location>
        <begin position="286"/>
        <end position="388"/>
    </location>
</feature>
<feature type="region of interest" description="Disordered" evidence="8">
    <location>
        <begin position="56"/>
        <end position="77"/>
    </location>
</feature>
<dbReference type="Gene3D" id="3.10.450.50">
    <property type="match status" value="1"/>
</dbReference>
<proteinExistence type="inferred from homology"/>
<dbReference type="InterPro" id="IPR013324">
    <property type="entry name" value="RNA_pol_sigma_r3/r4-like"/>
</dbReference>
<dbReference type="Proteomes" id="UP000595636">
    <property type="component" value="Chromosome"/>
</dbReference>
<dbReference type="Pfam" id="PF12680">
    <property type="entry name" value="SnoaL_2"/>
    <property type="match status" value="1"/>
</dbReference>
<dbReference type="GO" id="GO:0006950">
    <property type="term" value="P:response to stress"/>
    <property type="evidence" value="ECO:0007669"/>
    <property type="project" value="UniProtKB-ARBA"/>
</dbReference>
<dbReference type="Pfam" id="PF08281">
    <property type="entry name" value="Sigma70_r4_2"/>
    <property type="match status" value="1"/>
</dbReference>
<dbReference type="SUPFAM" id="SSF88659">
    <property type="entry name" value="Sigma3 and sigma4 domains of RNA polymerase sigma factors"/>
    <property type="match status" value="1"/>
</dbReference>
<comment type="subunit">
    <text evidence="2">Interacts transiently with the RNA polymerase catalytic core formed by RpoA, RpoB, RpoC and RpoZ (2 alpha, 1 beta, 1 beta' and 1 omega subunit) to form the RNA polymerase holoenzyme that can initiate transcription.</text>
</comment>
<evidence type="ECO:0000256" key="3">
    <source>
        <dbReference type="ARBA" id="ARBA00023015"/>
    </source>
</evidence>
<feature type="domain" description="RNA polymerase sigma factor 70 region 4 type 2" evidence="10">
    <location>
        <begin position="210"/>
        <end position="257"/>
    </location>
</feature>
<organism evidence="12 13">
    <name type="scientific">Streptomyces liliifuscus</name>
    <dbReference type="NCBI Taxonomy" id="2797636"/>
    <lineage>
        <taxon>Bacteria</taxon>
        <taxon>Bacillati</taxon>
        <taxon>Actinomycetota</taxon>
        <taxon>Actinomycetes</taxon>
        <taxon>Kitasatosporales</taxon>
        <taxon>Streptomycetaceae</taxon>
        <taxon>Streptomyces</taxon>
    </lineage>
</organism>
<keyword evidence="5 7" id="KW-0238">DNA-binding</keyword>
<dbReference type="AlphaFoldDB" id="A0A7T7L6C5"/>
<dbReference type="InterPro" id="IPR000838">
    <property type="entry name" value="RNA_pol_sigma70_ECF_CS"/>
</dbReference>
<feature type="domain" description="RNA polymerase sigma-70 region 2" evidence="9">
    <location>
        <begin position="86"/>
        <end position="154"/>
    </location>
</feature>
<dbReference type="GO" id="GO:0016987">
    <property type="term" value="F:sigma factor activity"/>
    <property type="evidence" value="ECO:0007669"/>
    <property type="project" value="UniProtKB-KW"/>
</dbReference>
<dbReference type="InterPro" id="IPR013249">
    <property type="entry name" value="RNA_pol_sigma70_r4_t2"/>
</dbReference>
<dbReference type="InterPro" id="IPR013325">
    <property type="entry name" value="RNA_pol_sigma_r2"/>
</dbReference>
<evidence type="ECO:0000259" key="11">
    <source>
        <dbReference type="Pfam" id="PF12680"/>
    </source>
</evidence>
<keyword evidence="4 7" id="KW-0731">Sigma factor</keyword>
<protein>
    <recommendedName>
        <fullName evidence="7">RNA polymerase sigma factor</fullName>
    </recommendedName>
</protein>
<dbReference type="InterPro" id="IPR014284">
    <property type="entry name" value="RNA_pol_sigma-70_dom"/>
</dbReference>
<gene>
    <name evidence="12" type="ORF">JEQ17_45990</name>
</gene>
<dbReference type="InterPro" id="IPR032710">
    <property type="entry name" value="NTF2-like_dom_sf"/>
</dbReference>
<dbReference type="SUPFAM" id="SSF54427">
    <property type="entry name" value="NTF2-like"/>
    <property type="match status" value="1"/>
</dbReference>
<dbReference type="NCBIfam" id="TIGR02960">
    <property type="entry name" value="SigX5"/>
    <property type="match status" value="1"/>
</dbReference>
<dbReference type="NCBIfam" id="NF006089">
    <property type="entry name" value="PRK08241.1"/>
    <property type="match status" value="1"/>
</dbReference>
<evidence type="ECO:0000256" key="7">
    <source>
        <dbReference type="RuleBase" id="RU000716"/>
    </source>
</evidence>
<dbReference type="Pfam" id="PF04542">
    <property type="entry name" value="Sigma70_r2"/>
    <property type="match status" value="1"/>
</dbReference>
<dbReference type="Gene3D" id="1.10.10.10">
    <property type="entry name" value="Winged helix-like DNA-binding domain superfamily/Winged helix DNA-binding domain"/>
    <property type="match status" value="1"/>
</dbReference>
<dbReference type="SUPFAM" id="SSF88946">
    <property type="entry name" value="Sigma2 domain of RNA polymerase sigma factors"/>
    <property type="match status" value="1"/>
</dbReference>
<evidence type="ECO:0000256" key="1">
    <source>
        <dbReference type="ARBA" id="ARBA00010641"/>
    </source>
</evidence>
<dbReference type="InterPro" id="IPR039425">
    <property type="entry name" value="RNA_pol_sigma-70-like"/>
</dbReference>
<dbReference type="KEGG" id="slf:JEQ17_45990"/>
<evidence type="ECO:0000256" key="8">
    <source>
        <dbReference type="SAM" id="MobiDB-lite"/>
    </source>
</evidence>
<sequence length="410" mass="46089">MQLVLSCPSSCLPPLTTPRCRRTRPCVQPPRRARGGCTAGAQRDGPIRLARYPGWHNDGASAPRHRRPGGIVVPQQTDTDSGFAELLEPYRRELQVHCYRMTGSYDEAEDLVQETFLKAWRSREAYEGRASVRTWLYRIATNTCLDHLRRHRRTPHPYERLPGMEHGKGEPPTRIEWLQPYPDDLLADIPAEEAGPESQALSRETVELVFLAALQHLPPRQRAVLILRDVVGLPATETAGLLELSTASVNSALQRARPALREHLPAGRRTEWAPAAAPTREEREVVERYRDAAERLDLSAMAELLTADAKLTMPPNPFWFVGREAILAFIGQALDPASPMYFGQWRHLPTWANGLPAVGGYVQRPGTTVYRAQNLDVLRIEDGRIAEITTFEPHLLPAFGLPLKISEQER</sequence>
<evidence type="ECO:0000259" key="9">
    <source>
        <dbReference type="Pfam" id="PF04542"/>
    </source>
</evidence>
<dbReference type="PANTHER" id="PTHR43133">
    <property type="entry name" value="RNA POLYMERASE ECF-TYPE SIGMA FACTO"/>
    <property type="match status" value="1"/>
</dbReference>
<evidence type="ECO:0000313" key="12">
    <source>
        <dbReference type="EMBL" id="QQM47282.1"/>
    </source>
</evidence>
<dbReference type="PROSITE" id="PS01063">
    <property type="entry name" value="SIGMA70_ECF"/>
    <property type="match status" value="1"/>
</dbReference>
<evidence type="ECO:0000313" key="13">
    <source>
        <dbReference type="Proteomes" id="UP000595636"/>
    </source>
</evidence>
<dbReference type="Gene3D" id="1.10.1740.10">
    <property type="match status" value="1"/>
</dbReference>
<accession>A0A7T7L6C5</accession>
<comment type="similarity">
    <text evidence="1 7">Belongs to the sigma-70 factor family. ECF subfamily.</text>
</comment>
<dbReference type="NCBIfam" id="TIGR02937">
    <property type="entry name" value="sigma70-ECF"/>
    <property type="match status" value="1"/>
</dbReference>
<name>A0A7T7L6C5_9ACTN</name>
<keyword evidence="3 7" id="KW-0805">Transcription regulation</keyword>
<dbReference type="EMBL" id="CP066831">
    <property type="protein sequence ID" value="QQM47282.1"/>
    <property type="molecule type" value="Genomic_DNA"/>
</dbReference>
<dbReference type="InterPro" id="IPR036388">
    <property type="entry name" value="WH-like_DNA-bd_sf"/>
</dbReference>
<dbReference type="InterPro" id="IPR014305">
    <property type="entry name" value="RNA_pol_sigma-G_actinobac"/>
</dbReference>
<evidence type="ECO:0000256" key="4">
    <source>
        <dbReference type="ARBA" id="ARBA00023082"/>
    </source>
</evidence>
<dbReference type="InterPro" id="IPR007627">
    <property type="entry name" value="RNA_pol_sigma70_r2"/>
</dbReference>